<evidence type="ECO:0000256" key="2">
    <source>
        <dbReference type="ARBA" id="ARBA00004771"/>
    </source>
</evidence>
<evidence type="ECO:0000256" key="4">
    <source>
        <dbReference type="ARBA" id="ARBA00005420"/>
    </source>
</evidence>
<dbReference type="EC" id="2.3.1.-" evidence="14"/>
<evidence type="ECO:0000256" key="10">
    <source>
        <dbReference type="ARBA" id="ARBA00022989"/>
    </source>
</evidence>
<evidence type="ECO:0000256" key="3">
    <source>
        <dbReference type="ARBA" id="ARBA00005189"/>
    </source>
</evidence>
<comment type="similarity">
    <text evidence="4 14">Belongs to the diacylglycerol acyltransferase family.</text>
</comment>
<dbReference type="GO" id="GO:0019432">
    <property type="term" value="P:triglyceride biosynthetic process"/>
    <property type="evidence" value="ECO:0007669"/>
    <property type="project" value="TreeGrafter"/>
</dbReference>
<evidence type="ECO:0000256" key="14">
    <source>
        <dbReference type="RuleBase" id="RU367023"/>
    </source>
</evidence>
<gene>
    <name evidence="15" type="ORF">KFE25_008674</name>
</gene>
<dbReference type="PANTHER" id="PTHR12317:SF0">
    <property type="entry name" value="ACYLTRANSFERASE"/>
    <property type="match status" value="1"/>
</dbReference>
<dbReference type="Pfam" id="PF03982">
    <property type="entry name" value="DAGAT"/>
    <property type="match status" value="1"/>
</dbReference>
<dbReference type="OMA" id="IMGVACT"/>
<feature type="transmembrane region" description="Helical" evidence="14">
    <location>
        <begin position="5"/>
        <end position="24"/>
    </location>
</feature>
<dbReference type="GO" id="GO:0005789">
    <property type="term" value="C:endoplasmic reticulum membrane"/>
    <property type="evidence" value="ECO:0007669"/>
    <property type="project" value="UniProtKB-SubCell"/>
</dbReference>
<evidence type="ECO:0000313" key="16">
    <source>
        <dbReference type="Proteomes" id="UP000751190"/>
    </source>
</evidence>
<evidence type="ECO:0000256" key="9">
    <source>
        <dbReference type="ARBA" id="ARBA00022824"/>
    </source>
</evidence>
<dbReference type="PANTHER" id="PTHR12317">
    <property type="entry name" value="DIACYLGLYCEROL O-ACYLTRANSFERASE"/>
    <property type="match status" value="1"/>
</dbReference>
<proteinExistence type="inferred from homology"/>
<keyword evidence="8" id="KW-0319">Glycerol metabolism</keyword>
<evidence type="ECO:0000256" key="13">
    <source>
        <dbReference type="ARBA" id="ARBA00023315"/>
    </source>
</evidence>
<dbReference type="GO" id="GO:0004144">
    <property type="term" value="F:diacylglycerol O-acyltransferase activity"/>
    <property type="evidence" value="ECO:0007669"/>
    <property type="project" value="TreeGrafter"/>
</dbReference>
<dbReference type="CDD" id="cd07987">
    <property type="entry name" value="LPLAT_MGAT-like"/>
    <property type="match status" value="1"/>
</dbReference>
<dbReference type="GO" id="GO:0006071">
    <property type="term" value="P:glycerol metabolic process"/>
    <property type="evidence" value="ECO:0007669"/>
    <property type="project" value="UniProtKB-KW"/>
</dbReference>
<keyword evidence="13" id="KW-0012">Acyltransferase</keyword>
<comment type="pathway">
    <text evidence="2">Glycerolipid metabolism; triacylglycerol biosynthesis.</text>
</comment>
<comment type="caution">
    <text evidence="14">Lacks conserved residue(s) required for the propagation of feature annotation.</text>
</comment>
<evidence type="ECO:0000256" key="6">
    <source>
        <dbReference type="ARBA" id="ARBA00022679"/>
    </source>
</evidence>
<keyword evidence="5" id="KW-0444">Lipid biosynthesis</keyword>
<dbReference type="SUPFAM" id="SSF69593">
    <property type="entry name" value="Glycerol-3-phosphate (1)-acyltransferase"/>
    <property type="match status" value="1"/>
</dbReference>
<keyword evidence="6 14" id="KW-0808">Transferase</keyword>
<keyword evidence="12 14" id="KW-0472">Membrane</keyword>
<keyword evidence="9 14" id="KW-0256">Endoplasmic reticulum</keyword>
<accession>A0A8J5XLL3</accession>
<dbReference type="InterPro" id="IPR007130">
    <property type="entry name" value="DAGAT"/>
</dbReference>
<reference evidence="15" key="1">
    <citation type="submission" date="2021-05" db="EMBL/GenBank/DDBJ databases">
        <title>The genome of the haptophyte Pavlova lutheri (Diacronema luteri, Pavlovales) - a model for lipid biosynthesis in eukaryotic algae.</title>
        <authorList>
            <person name="Hulatt C.J."/>
            <person name="Posewitz M.C."/>
        </authorList>
    </citation>
    <scope>NUCLEOTIDE SEQUENCE</scope>
    <source>
        <strain evidence="15">NIVA-4/92</strain>
    </source>
</reference>
<evidence type="ECO:0000313" key="15">
    <source>
        <dbReference type="EMBL" id="KAG8470253.1"/>
    </source>
</evidence>
<organism evidence="15 16">
    <name type="scientific">Diacronema lutheri</name>
    <name type="common">Unicellular marine alga</name>
    <name type="synonym">Monochrysis lutheri</name>
    <dbReference type="NCBI Taxonomy" id="2081491"/>
    <lineage>
        <taxon>Eukaryota</taxon>
        <taxon>Haptista</taxon>
        <taxon>Haptophyta</taxon>
        <taxon>Pavlovophyceae</taxon>
        <taxon>Pavlovales</taxon>
        <taxon>Pavlovaceae</taxon>
        <taxon>Diacronema</taxon>
    </lineage>
</organism>
<evidence type="ECO:0000256" key="7">
    <source>
        <dbReference type="ARBA" id="ARBA00022692"/>
    </source>
</evidence>
<evidence type="ECO:0000256" key="5">
    <source>
        <dbReference type="ARBA" id="ARBA00022516"/>
    </source>
</evidence>
<sequence>MAARAVDALVVSAFTAFVQIGVWALTPVGIAWALAFHWKVTLPLLALYLASYLDGAEVRVKRVRAWPAFSRHFWLFTFMRRVYRQRVHVPAGLEAEEQIILALHPHGSMADYRAILDGQLLDLLPALRGKMRWLAASVLFRLPIVRELTLWTGCIDARRSVAESALRGGYSVGVLPGGEQEQLRTRYGRESVYLRKRFGFVKLALRFGVPLVPGYVFGCVDLYHTSSLLFSAREWLVRSLGVCVPVCFGAWGVPMAPLAVPLNVVIGRPIKLPRNPEPTDEDVARALDQYIAALRALFDENKARFGYADRELEVC</sequence>
<comment type="subcellular location">
    <subcellularLocation>
        <location evidence="1 14">Endoplasmic reticulum membrane</location>
        <topology evidence="1 14">Multi-pass membrane protein</topology>
    </subcellularLocation>
</comment>
<dbReference type="OrthoDB" id="264532at2759"/>
<comment type="caution">
    <text evidence="15">The sequence shown here is derived from an EMBL/GenBank/DDBJ whole genome shotgun (WGS) entry which is preliminary data.</text>
</comment>
<evidence type="ECO:0000256" key="11">
    <source>
        <dbReference type="ARBA" id="ARBA00023098"/>
    </source>
</evidence>
<comment type="pathway">
    <text evidence="3">Lipid metabolism.</text>
</comment>
<evidence type="ECO:0000256" key="12">
    <source>
        <dbReference type="ARBA" id="ARBA00023136"/>
    </source>
</evidence>
<evidence type="ECO:0000256" key="8">
    <source>
        <dbReference type="ARBA" id="ARBA00022798"/>
    </source>
</evidence>
<dbReference type="EMBL" id="JAGTXO010000001">
    <property type="protein sequence ID" value="KAG8470253.1"/>
    <property type="molecule type" value="Genomic_DNA"/>
</dbReference>
<keyword evidence="11" id="KW-0443">Lipid metabolism</keyword>
<dbReference type="Proteomes" id="UP000751190">
    <property type="component" value="Unassembled WGS sequence"/>
</dbReference>
<dbReference type="AlphaFoldDB" id="A0A8J5XLL3"/>
<keyword evidence="7 14" id="KW-0812">Transmembrane</keyword>
<keyword evidence="16" id="KW-1185">Reference proteome</keyword>
<protein>
    <recommendedName>
        <fullName evidence="14">Acyltransferase</fullName>
        <ecNumber evidence="14">2.3.1.-</ecNumber>
    </recommendedName>
</protein>
<evidence type="ECO:0000256" key="1">
    <source>
        <dbReference type="ARBA" id="ARBA00004477"/>
    </source>
</evidence>
<name>A0A8J5XLL3_DIALT</name>
<keyword evidence="10 14" id="KW-1133">Transmembrane helix</keyword>